<keyword evidence="1" id="KW-1133">Transmembrane helix</keyword>
<name>A0A9P6XXI0_9FUNG</name>
<feature type="transmembrane region" description="Helical" evidence="1">
    <location>
        <begin position="20"/>
        <end position="36"/>
    </location>
</feature>
<reference evidence="2 3" key="1">
    <citation type="journal article" date="2020" name="Microb. Genom.">
        <title>Genetic diversity of clinical and environmental Mucorales isolates obtained from an investigation of mucormycosis cases among solid organ transplant recipients.</title>
        <authorList>
            <person name="Nguyen M.H."/>
            <person name="Kaul D."/>
            <person name="Muto C."/>
            <person name="Cheng S.J."/>
            <person name="Richter R.A."/>
            <person name="Bruno V.M."/>
            <person name="Liu G."/>
            <person name="Beyhan S."/>
            <person name="Sundermann A.J."/>
            <person name="Mounaud S."/>
            <person name="Pasculle A.W."/>
            <person name="Nierman W.C."/>
            <person name="Driscoll E."/>
            <person name="Cumbie R."/>
            <person name="Clancy C.J."/>
            <person name="Dupont C.L."/>
        </authorList>
    </citation>
    <scope>NUCLEOTIDE SEQUENCE [LARGE SCALE GENOMIC DNA]</scope>
    <source>
        <strain evidence="2 3">GL24</strain>
    </source>
</reference>
<evidence type="ECO:0000313" key="2">
    <source>
        <dbReference type="EMBL" id="KAG1534536.1"/>
    </source>
</evidence>
<evidence type="ECO:0000313" key="3">
    <source>
        <dbReference type="Proteomes" id="UP000740926"/>
    </source>
</evidence>
<dbReference type="Proteomes" id="UP000740926">
    <property type="component" value="Unassembled WGS sequence"/>
</dbReference>
<comment type="caution">
    <text evidence="2">The sequence shown here is derived from an EMBL/GenBank/DDBJ whole genome shotgun (WGS) entry which is preliminary data.</text>
</comment>
<evidence type="ECO:0000256" key="1">
    <source>
        <dbReference type="SAM" id="Phobius"/>
    </source>
</evidence>
<keyword evidence="1" id="KW-0472">Membrane</keyword>
<protein>
    <submittedName>
        <fullName evidence="2">Uncharacterized protein</fullName>
    </submittedName>
</protein>
<dbReference type="EMBL" id="JAANIU010008682">
    <property type="protein sequence ID" value="KAG1534536.1"/>
    <property type="molecule type" value="Genomic_DNA"/>
</dbReference>
<sequence length="145" mass="15869">MSLQVLTGNTGPPGVFSDPALYVALLMALFATLFGTRQVDATEHHHGMMLAIALESVIKLVAMVAVGVFAYVWLSDRNEAVVESLPRHHLPAAPVPRSGGRVRGCARRTPCALDVRRLPGAHLGDGAADRHRRCQPVRYRQWRGR</sequence>
<gene>
    <name evidence="2" type="ORF">G6F50_015537</name>
</gene>
<accession>A0A9P6XXI0</accession>
<organism evidence="2 3">
    <name type="scientific">Rhizopus delemar</name>
    <dbReference type="NCBI Taxonomy" id="936053"/>
    <lineage>
        <taxon>Eukaryota</taxon>
        <taxon>Fungi</taxon>
        <taxon>Fungi incertae sedis</taxon>
        <taxon>Mucoromycota</taxon>
        <taxon>Mucoromycotina</taxon>
        <taxon>Mucoromycetes</taxon>
        <taxon>Mucorales</taxon>
        <taxon>Mucorineae</taxon>
        <taxon>Rhizopodaceae</taxon>
        <taxon>Rhizopus</taxon>
    </lineage>
</organism>
<feature type="transmembrane region" description="Helical" evidence="1">
    <location>
        <begin position="48"/>
        <end position="74"/>
    </location>
</feature>
<keyword evidence="3" id="KW-1185">Reference proteome</keyword>
<proteinExistence type="predicted"/>
<dbReference type="AlphaFoldDB" id="A0A9P6XXI0"/>
<keyword evidence="1" id="KW-0812">Transmembrane</keyword>